<gene>
    <name evidence="2" type="ORF">3S2_7</name>
</gene>
<dbReference type="SUPFAM" id="SSF54060">
    <property type="entry name" value="His-Me finger endonucleases"/>
    <property type="match status" value="1"/>
</dbReference>
<protein>
    <recommendedName>
        <fullName evidence="1">HNH nuclease domain-containing protein</fullName>
    </recommendedName>
</protein>
<reference evidence="2" key="1">
    <citation type="submission" date="2017-06" db="EMBL/GenBank/DDBJ databases">
        <title>Novel phages from South African skin metaviromes.</title>
        <authorList>
            <person name="van Zyl L.J."/>
            <person name="Abrahams Y."/>
            <person name="Stander E.A."/>
            <person name="Kirby B.M."/>
            <person name="Clavaud C."/>
            <person name="Farcet C."/>
            <person name="Breton L."/>
            <person name="Trindade M.I."/>
        </authorList>
    </citation>
    <scope>NUCLEOTIDE SEQUENCE</scope>
</reference>
<dbReference type="EMBL" id="MF417978">
    <property type="protein sequence ID" value="ASN72850.1"/>
    <property type="molecule type" value="Genomic_DNA"/>
</dbReference>
<dbReference type="InterPro" id="IPR044925">
    <property type="entry name" value="His-Me_finger_sf"/>
</dbReference>
<sequence length="183" mass="21296">MGSVKLSATLKNLVLFDRSIKKNYYVNDQGEIFSYRLSNKKWNKLKPRKCTNGYYSVSVKGKDSLIHRIVAQTFLENPENKPCVNHKNSIISDNRLENLEWCTHSENTIHSWKKVRMEGNRKVTKNIAGKIGKSRRKMSFEDAIEVRRLYKKGDVFQKDLAKKFNVSRGVITGIINNYSYTEK</sequence>
<feature type="domain" description="HNH nuclease" evidence="1">
    <location>
        <begin position="66"/>
        <end position="107"/>
    </location>
</feature>
<name>A0A2H4JCA4_9CAUD</name>
<dbReference type="InterPro" id="IPR003615">
    <property type="entry name" value="HNH_nuc"/>
</dbReference>
<dbReference type="Pfam" id="PF13392">
    <property type="entry name" value="HNH_3"/>
    <property type="match status" value="1"/>
</dbReference>
<evidence type="ECO:0000259" key="1">
    <source>
        <dbReference type="Pfam" id="PF13392"/>
    </source>
</evidence>
<dbReference type="Gene3D" id="3.90.75.20">
    <property type="match status" value="1"/>
</dbReference>
<organism evidence="2">
    <name type="scientific">uncultured Caudovirales phage</name>
    <dbReference type="NCBI Taxonomy" id="2100421"/>
    <lineage>
        <taxon>Viruses</taxon>
        <taxon>Duplodnaviria</taxon>
        <taxon>Heunggongvirae</taxon>
        <taxon>Uroviricota</taxon>
        <taxon>Caudoviricetes</taxon>
        <taxon>Peduoviridae</taxon>
        <taxon>Maltschvirus</taxon>
        <taxon>Maltschvirus maltsch</taxon>
    </lineage>
</organism>
<accession>A0A2H4JCA4</accession>
<proteinExistence type="predicted"/>
<evidence type="ECO:0000313" key="2">
    <source>
        <dbReference type="EMBL" id="ASN72850.1"/>
    </source>
</evidence>